<accession>A0A9X1FZP5</accession>
<evidence type="ECO:0000259" key="7">
    <source>
        <dbReference type="PROSITE" id="PS50850"/>
    </source>
</evidence>
<feature type="transmembrane region" description="Helical" evidence="6">
    <location>
        <begin position="161"/>
        <end position="181"/>
    </location>
</feature>
<proteinExistence type="predicted"/>
<keyword evidence="3 6" id="KW-0812">Transmembrane</keyword>
<dbReference type="GO" id="GO:0022857">
    <property type="term" value="F:transmembrane transporter activity"/>
    <property type="evidence" value="ECO:0007669"/>
    <property type="project" value="InterPro"/>
</dbReference>
<dbReference type="Proteomes" id="UP001138661">
    <property type="component" value="Unassembled WGS sequence"/>
</dbReference>
<dbReference type="RefSeq" id="WP_219506810.1">
    <property type="nucleotide sequence ID" value="NZ_JAHXDN010000007.1"/>
</dbReference>
<protein>
    <submittedName>
        <fullName evidence="8">TCR/Tet family MFS transporter</fullName>
    </submittedName>
</protein>
<dbReference type="InterPro" id="IPR011701">
    <property type="entry name" value="MFS"/>
</dbReference>
<keyword evidence="2" id="KW-0813">Transport</keyword>
<feature type="transmembrane region" description="Helical" evidence="6">
    <location>
        <begin position="133"/>
        <end position="155"/>
    </location>
</feature>
<name>A0A9X1FZP5_9RHOB</name>
<keyword evidence="9" id="KW-1185">Reference proteome</keyword>
<comment type="caution">
    <text evidence="8">The sequence shown here is derived from an EMBL/GenBank/DDBJ whole genome shotgun (WGS) entry which is preliminary data.</text>
</comment>
<gene>
    <name evidence="8" type="ORF">KX928_21415</name>
</gene>
<feature type="transmembrane region" description="Helical" evidence="6">
    <location>
        <begin position="375"/>
        <end position="394"/>
    </location>
</feature>
<keyword evidence="4 6" id="KW-1133">Transmembrane helix</keyword>
<dbReference type="PROSITE" id="PS50850">
    <property type="entry name" value="MFS"/>
    <property type="match status" value="1"/>
</dbReference>
<feature type="domain" description="Major facilitator superfamily (MFS) profile" evidence="7">
    <location>
        <begin position="4"/>
        <end position="399"/>
    </location>
</feature>
<dbReference type="Pfam" id="PF07690">
    <property type="entry name" value="MFS_1"/>
    <property type="match status" value="1"/>
</dbReference>
<feature type="transmembrane region" description="Helical" evidence="6">
    <location>
        <begin position="213"/>
        <end position="237"/>
    </location>
</feature>
<keyword evidence="5 6" id="KW-0472">Membrane</keyword>
<sequence>MRPAVLFILVTVTLDSMGIGLIIPVMPDLIQEVQGTGLSKAALWGGVLSTSFAVMQFLFGPIIGGLSDRYGRRPVLLVSLVVMALDYLVMAVAGSIFLLLAGRIVGGITAATQSTANAYMADISGPEDRAANFGLIGAAFGIGFVLGPLLGGLLAEYGTRAPFYAAAVLAALNAVFGYFVLRETVTDAIRRPFRWSRANPLGSVRQLSSLPGVGPLLAVYFLYQVAFMVYPAVWSFFGKERFGWDPATIGLSLALFGVMMAIVQGGLIRWVLRLLGERGTVLYGHVFDIAAFLALAFVTSGTVALILTPLAALAAVITPALQGIMSKAVGQDAQGELQGALTSATALAMILSPMMMTSVFASFTADAAPLYLPGAPFILSAVLMALGLIVFLGFKPAADTVEKAG</sequence>
<evidence type="ECO:0000256" key="3">
    <source>
        <dbReference type="ARBA" id="ARBA00022692"/>
    </source>
</evidence>
<dbReference type="InterPro" id="IPR020846">
    <property type="entry name" value="MFS_dom"/>
</dbReference>
<dbReference type="EMBL" id="JAHXDN010000007">
    <property type="protein sequence ID" value="MBW4710357.1"/>
    <property type="molecule type" value="Genomic_DNA"/>
</dbReference>
<dbReference type="CDD" id="cd17388">
    <property type="entry name" value="MFS_TetA"/>
    <property type="match status" value="1"/>
</dbReference>
<comment type="subcellular location">
    <subcellularLocation>
        <location evidence="1">Membrane</location>
        <topology evidence="1">Multi-pass membrane protein</topology>
    </subcellularLocation>
</comment>
<evidence type="ECO:0000256" key="1">
    <source>
        <dbReference type="ARBA" id="ARBA00004141"/>
    </source>
</evidence>
<feature type="transmembrane region" description="Helical" evidence="6">
    <location>
        <begin position="75"/>
        <end position="98"/>
    </location>
</feature>
<evidence type="ECO:0000256" key="4">
    <source>
        <dbReference type="ARBA" id="ARBA00022989"/>
    </source>
</evidence>
<dbReference type="GO" id="GO:0016020">
    <property type="term" value="C:membrane"/>
    <property type="evidence" value="ECO:0007669"/>
    <property type="project" value="UniProtKB-SubCell"/>
</dbReference>
<evidence type="ECO:0000256" key="5">
    <source>
        <dbReference type="ARBA" id="ARBA00023136"/>
    </source>
</evidence>
<reference evidence="8" key="1">
    <citation type="submission" date="2021-07" db="EMBL/GenBank/DDBJ databases">
        <title>Roseobacter insulae sp. nov., isolated from a tidal flat.</title>
        <authorList>
            <person name="Park S."/>
            <person name="Yoon J.-H."/>
        </authorList>
    </citation>
    <scope>NUCLEOTIDE SEQUENCE</scope>
    <source>
        <strain evidence="8">YSTF-M11</strain>
    </source>
</reference>
<organism evidence="8 9">
    <name type="scientific">Roseobacter insulae</name>
    <dbReference type="NCBI Taxonomy" id="2859783"/>
    <lineage>
        <taxon>Bacteria</taxon>
        <taxon>Pseudomonadati</taxon>
        <taxon>Pseudomonadota</taxon>
        <taxon>Alphaproteobacteria</taxon>
        <taxon>Rhodobacterales</taxon>
        <taxon>Roseobacteraceae</taxon>
        <taxon>Roseobacter</taxon>
    </lineage>
</organism>
<evidence type="ECO:0000256" key="2">
    <source>
        <dbReference type="ARBA" id="ARBA00022448"/>
    </source>
</evidence>
<feature type="transmembrane region" description="Helical" evidence="6">
    <location>
        <begin position="42"/>
        <end position="63"/>
    </location>
</feature>
<dbReference type="PANTHER" id="PTHR23504">
    <property type="entry name" value="MAJOR FACILITATOR SUPERFAMILY DOMAIN-CONTAINING PROTEIN 10"/>
    <property type="match status" value="1"/>
</dbReference>
<dbReference type="AlphaFoldDB" id="A0A9X1FZP5"/>
<evidence type="ECO:0000313" key="8">
    <source>
        <dbReference type="EMBL" id="MBW4710357.1"/>
    </source>
</evidence>
<dbReference type="PANTHER" id="PTHR23504:SF15">
    <property type="entry name" value="MAJOR FACILITATOR SUPERFAMILY (MFS) PROFILE DOMAIN-CONTAINING PROTEIN"/>
    <property type="match status" value="1"/>
</dbReference>
<dbReference type="InterPro" id="IPR005829">
    <property type="entry name" value="Sugar_transporter_CS"/>
</dbReference>
<evidence type="ECO:0000313" key="9">
    <source>
        <dbReference type="Proteomes" id="UP001138661"/>
    </source>
</evidence>
<feature type="transmembrane region" description="Helical" evidence="6">
    <location>
        <begin position="337"/>
        <end position="363"/>
    </location>
</feature>
<evidence type="ECO:0000256" key="6">
    <source>
        <dbReference type="SAM" id="Phobius"/>
    </source>
</evidence>
<feature type="transmembrane region" description="Helical" evidence="6">
    <location>
        <begin position="249"/>
        <end position="268"/>
    </location>
</feature>
<dbReference type="PROSITE" id="PS00216">
    <property type="entry name" value="SUGAR_TRANSPORT_1"/>
    <property type="match status" value="1"/>
</dbReference>